<accession>A0ABW3YAM5</accession>
<gene>
    <name evidence="4" type="ORF">ACFQ4H_04300</name>
</gene>
<comment type="caution">
    <text evidence="4">The sequence shown here is derived from an EMBL/GenBank/DDBJ whole genome shotgun (WGS) entry which is preliminary data.</text>
</comment>
<evidence type="ECO:0000256" key="2">
    <source>
        <dbReference type="SAM" id="Phobius"/>
    </source>
</evidence>
<evidence type="ECO:0000256" key="1">
    <source>
        <dbReference type="SAM" id="MobiDB-lite"/>
    </source>
</evidence>
<keyword evidence="5" id="KW-1185">Reference proteome</keyword>
<keyword evidence="2" id="KW-0812">Transmembrane</keyword>
<organism evidence="4 5">
    <name type="scientific">Micromonospora sonneratiae</name>
    <dbReference type="NCBI Taxonomy" id="1184706"/>
    <lineage>
        <taxon>Bacteria</taxon>
        <taxon>Bacillati</taxon>
        <taxon>Actinomycetota</taxon>
        <taxon>Actinomycetes</taxon>
        <taxon>Micromonosporales</taxon>
        <taxon>Micromonosporaceae</taxon>
        <taxon>Micromonospora</taxon>
    </lineage>
</organism>
<dbReference type="RefSeq" id="WP_377567176.1">
    <property type="nucleotide sequence ID" value="NZ_JBHTMP010000004.1"/>
</dbReference>
<evidence type="ECO:0000313" key="4">
    <source>
        <dbReference type="EMBL" id="MFD1320309.1"/>
    </source>
</evidence>
<sequence>MGCEQCRESVSARMDGEDDGVTRDAVDRHLANCPACRNWSEEAARVTRLARTGLVIATPGVSDEVLDAVPGPARGRLVVLLRSALGVLGLAQFVLGLVQVTGFTTGHPHTGPGATPDHLWHESAAWNIAIGAGFAGIALRRSRAGGIVPMLTAFVTVLALLSISDLAAGRVDPARLLSHGFLLAGYLIVLALSRRSLDPGAPPAGRDDDRPGWRARFDDEEPEPAPPRLRLLPGLAAEAGDRGIRPAA</sequence>
<feature type="transmembrane region" description="Helical" evidence="2">
    <location>
        <begin position="176"/>
        <end position="193"/>
    </location>
</feature>
<keyword evidence="2" id="KW-1133">Transmembrane helix</keyword>
<dbReference type="EMBL" id="JBHTMP010000004">
    <property type="protein sequence ID" value="MFD1320309.1"/>
    <property type="molecule type" value="Genomic_DNA"/>
</dbReference>
<proteinExistence type="predicted"/>
<feature type="region of interest" description="Disordered" evidence="1">
    <location>
        <begin position="199"/>
        <end position="248"/>
    </location>
</feature>
<feature type="transmembrane region" description="Helical" evidence="2">
    <location>
        <begin position="146"/>
        <end position="164"/>
    </location>
</feature>
<feature type="transmembrane region" description="Helical" evidence="2">
    <location>
        <begin position="123"/>
        <end position="139"/>
    </location>
</feature>
<evidence type="ECO:0000313" key="5">
    <source>
        <dbReference type="Proteomes" id="UP001597260"/>
    </source>
</evidence>
<feature type="transmembrane region" description="Helical" evidence="2">
    <location>
        <begin position="84"/>
        <end position="103"/>
    </location>
</feature>
<keyword evidence="2" id="KW-0472">Membrane</keyword>
<evidence type="ECO:0000259" key="3">
    <source>
        <dbReference type="Pfam" id="PF13490"/>
    </source>
</evidence>
<feature type="compositionally biased region" description="Basic and acidic residues" evidence="1">
    <location>
        <begin position="239"/>
        <end position="248"/>
    </location>
</feature>
<dbReference type="Pfam" id="PF13490">
    <property type="entry name" value="zf-HC2"/>
    <property type="match status" value="1"/>
</dbReference>
<reference evidence="5" key="1">
    <citation type="journal article" date="2019" name="Int. J. Syst. Evol. Microbiol.">
        <title>The Global Catalogue of Microorganisms (GCM) 10K type strain sequencing project: providing services to taxonomists for standard genome sequencing and annotation.</title>
        <authorList>
            <consortium name="The Broad Institute Genomics Platform"/>
            <consortium name="The Broad Institute Genome Sequencing Center for Infectious Disease"/>
            <person name="Wu L."/>
            <person name="Ma J."/>
        </authorList>
    </citation>
    <scope>NUCLEOTIDE SEQUENCE [LARGE SCALE GENOMIC DNA]</scope>
    <source>
        <strain evidence="5">JCM 31037</strain>
    </source>
</reference>
<feature type="compositionally biased region" description="Low complexity" evidence="1">
    <location>
        <begin position="228"/>
        <end position="238"/>
    </location>
</feature>
<dbReference type="InterPro" id="IPR027383">
    <property type="entry name" value="Znf_put"/>
</dbReference>
<feature type="domain" description="Putative zinc-finger" evidence="3">
    <location>
        <begin position="3"/>
        <end position="37"/>
    </location>
</feature>
<dbReference type="Proteomes" id="UP001597260">
    <property type="component" value="Unassembled WGS sequence"/>
</dbReference>
<name>A0ABW3YAM5_9ACTN</name>
<feature type="compositionally biased region" description="Basic and acidic residues" evidence="1">
    <location>
        <begin position="205"/>
        <end position="217"/>
    </location>
</feature>
<protein>
    <submittedName>
        <fullName evidence="4">Zf-HC2 domain-containing protein</fullName>
    </submittedName>
</protein>